<dbReference type="Proteomes" id="UP000749559">
    <property type="component" value="Unassembled WGS sequence"/>
</dbReference>
<dbReference type="Pfam" id="PF00092">
    <property type="entry name" value="VWA"/>
    <property type="match status" value="2"/>
</dbReference>
<keyword evidence="2" id="KW-1185">Reference proteome</keyword>
<proteinExistence type="predicted"/>
<dbReference type="EMBL" id="CAIIXF020000011">
    <property type="protein sequence ID" value="CAH1799876.1"/>
    <property type="molecule type" value="Genomic_DNA"/>
</dbReference>
<gene>
    <name evidence="1" type="ORF">OFUS_LOCUS23840</name>
</gene>
<evidence type="ECO:0000313" key="2">
    <source>
        <dbReference type="Proteomes" id="UP000749559"/>
    </source>
</evidence>
<reference evidence="1" key="1">
    <citation type="submission" date="2022-03" db="EMBL/GenBank/DDBJ databases">
        <authorList>
            <person name="Martin C."/>
        </authorList>
    </citation>
    <scope>NUCLEOTIDE SEQUENCE</scope>
</reference>
<dbReference type="AlphaFoldDB" id="A0A8J1TBB9"/>
<dbReference type="SUPFAM" id="SSF53300">
    <property type="entry name" value="vWA-like"/>
    <property type="match status" value="2"/>
</dbReference>
<dbReference type="InterPro" id="IPR050525">
    <property type="entry name" value="ECM_Assembly_Org"/>
</dbReference>
<accession>A0A8J1TBB9</accession>
<organism evidence="1 2">
    <name type="scientific">Owenia fusiformis</name>
    <name type="common">Polychaete worm</name>
    <dbReference type="NCBI Taxonomy" id="6347"/>
    <lineage>
        <taxon>Eukaryota</taxon>
        <taxon>Metazoa</taxon>
        <taxon>Spiralia</taxon>
        <taxon>Lophotrochozoa</taxon>
        <taxon>Annelida</taxon>
        <taxon>Polychaeta</taxon>
        <taxon>Sedentaria</taxon>
        <taxon>Canalipalpata</taxon>
        <taxon>Sabellida</taxon>
        <taxon>Oweniida</taxon>
        <taxon>Oweniidae</taxon>
        <taxon>Owenia</taxon>
    </lineage>
</organism>
<evidence type="ECO:0000313" key="1">
    <source>
        <dbReference type="EMBL" id="CAH1799876.1"/>
    </source>
</evidence>
<dbReference type="PANTHER" id="PTHR24020:SF20">
    <property type="entry name" value="PH DOMAIN-CONTAINING PROTEIN"/>
    <property type="match status" value="1"/>
</dbReference>
<sequence length="475" mass="54471">MYILHLALLACFGAFQTNGLEIYDYERLFGLSDKVEEEKYICADIVFALDRSCSITPEDRLKMITIVENVVKGSKTSDGTRFALLTFGYHAKLEFSFGEFSTRAELLARLDTLKETIIEKQEKCKTYTWEVLEMVRNTSSLLGTEPRFDERTKKERGRILILMTDGVPFSDEKSREEKKELTIEEGKKNHAVGITTLVVQVANKKEKNDPTQDEEFKDFFEKLVTKLRWYIPVGKETNLEGVGIFFFYDLVKEFPCSYRCMKKIDLCFVMDRSISIKIEDIAKTKDFFKDLSDSFLITYDENSAKHWQTAMIGVSSYNREVYQHVLGRECRDNACVRDKIDAIPETHDNFTETDDALENVLAQCLSLDNTRGNGIPRVALIGTDGNTWETGTNFINSKKTIKMADKLKKNGIDIDVAGVPNYQDRVGIDEWRAIASNFIFDLRLNQDSPFKPDFDDLKPIVGTVARLFCEKYGVE</sequence>
<dbReference type="InterPro" id="IPR036465">
    <property type="entry name" value="vWFA_dom_sf"/>
</dbReference>
<dbReference type="Gene3D" id="3.40.50.410">
    <property type="entry name" value="von Willebrand factor, type A domain"/>
    <property type="match status" value="2"/>
</dbReference>
<dbReference type="SMART" id="SM00327">
    <property type="entry name" value="VWA"/>
    <property type="match status" value="2"/>
</dbReference>
<dbReference type="PROSITE" id="PS50234">
    <property type="entry name" value="VWFA"/>
    <property type="match status" value="2"/>
</dbReference>
<dbReference type="PRINTS" id="PR00453">
    <property type="entry name" value="VWFADOMAIN"/>
</dbReference>
<dbReference type="PANTHER" id="PTHR24020">
    <property type="entry name" value="COLLAGEN ALPHA"/>
    <property type="match status" value="1"/>
</dbReference>
<dbReference type="CDD" id="cd01450">
    <property type="entry name" value="vWFA_subfamily_ECM"/>
    <property type="match status" value="1"/>
</dbReference>
<comment type="caution">
    <text evidence="1">The sequence shown here is derived from an EMBL/GenBank/DDBJ whole genome shotgun (WGS) entry which is preliminary data.</text>
</comment>
<protein>
    <submittedName>
        <fullName evidence="1">Uncharacterized protein</fullName>
    </submittedName>
</protein>
<name>A0A8J1TBB9_OWEFU</name>
<dbReference type="InterPro" id="IPR002035">
    <property type="entry name" value="VWF_A"/>
</dbReference>